<dbReference type="Pfam" id="PF00084">
    <property type="entry name" value="Sushi"/>
    <property type="match status" value="8"/>
</dbReference>
<dbReference type="PROSITE" id="PS50923">
    <property type="entry name" value="SUSHI"/>
    <property type="match status" value="7"/>
</dbReference>
<accession>L8IGM1</accession>
<dbReference type="SUPFAM" id="SSF57535">
    <property type="entry name" value="Complement control module/SCR domain"/>
    <property type="match status" value="10"/>
</dbReference>
<dbReference type="AlphaFoldDB" id="L8IGM1"/>
<evidence type="ECO:0000313" key="10">
    <source>
        <dbReference type="EMBL" id="ELR55328.1"/>
    </source>
</evidence>
<evidence type="ECO:0000256" key="1">
    <source>
        <dbReference type="ARBA" id="ARBA00004613"/>
    </source>
</evidence>
<evidence type="ECO:0000256" key="5">
    <source>
        <dbReference type="ARBA" id="ARBA00022737"/>
    </source>
</evidence>
<name>L8IGM1_9CETA</name>
<dbReference type="InterPro" id="IPR035976">
    <property type="entry name" value="Sushi/SCR/CCP_sf"/>
</dbReference>
<feature type="domain" description="Sushi" evidence="9">
    <location>
        <begin position="125"/>
        <end position="186"/>
    </location>
</feature>
<evidence type="ECO:0000256" key="6">
    <source>
        <dbReference type="ARBA" id="ARBA00023157"/>
    </source>
</evidence>
<dbReference type="GO" id="GO:0006956">
    <property type="term" value="P:complement activation"/>
    <property type="evidence" value="ECO:0007669"/>
    <property type="project" value="TreeGrafter"/>
</dbReference>
<dbReference type="PANTHER" id="PTHR45785">
    <property type="entry name" value="COMPLEMENT FACTOR H-RELATED"/>
    <property type="match status" value="1"/>
</dbReference>
<gene>
    <name evidence="10" type="ORF">M91_03590</name>
</gene>
<evidence type="ECO:0000256" key="8">
    <source>
        <dbReference type="PROSITE-ProRule" id="PRU00302"/>
    </source>
</evidence>
<evidence type="ECO:0000256" key="7">
    <source>
        <dbReference type="ARBA" id="ARBA00023180"/>
    </source>
</evidence>
<keyword evidence="2" id="KW-0964">Secreted</keyword>
<feature type="domain" description="Sushi" evidence="9">
    <location>
        <begin position="368"/>
        <end position="425"/>
    </location>
</feature>
<comment type="caution">
    <text evidence="8">Lacks conserved residue(s) required for the propagation of feature annotation.</text>
</comment>
<evidence type="ECO:0000259" key="9">
    <source>
        <dbReference type="PROSITE" id="PS50923"/>
    </source>
</evidence>
<evidence type="ECO:0000256" key="3">
    <source>
        <dbReference type="ARBA" id="ARBA00022659"/>
    </source>
</evidence>
<dbReference type="Proteomes" id="UP000011080">
    <property type="component" value="Unassembled WGS sequence"/>
</dbReference>
<feature type="disulfide bond" evidence="8">
    <location>
        <begin position="309"/>
        <end position="352"/>
    </location>
</feature>
<keyword evidence="7" id="KW-0325">Glycoprotein</keyword>
<dbReference type="FunFam" id="2.10.70.10:FF:000054">
    <property type="entry name" value="Complement inhibitory factor H"/>
    <property type="match status" value="1"/>
</dbReference>
<dbReference type="CDD" id="cd00033">
    <property type="entry name" value="CCP"/>
    <property type="match status" value="7"/>
</dbReference>
<dbReference type="EMBL" id="JH881276">
    <property type="protein sequence ID" value="ELR55328.1"/>
    <property type="molecule type" value="Genomic_DNA"/>
</dbReference>
<keyword evidence="5" id="KW-0677">Repeat</keyword>
<keyword evidence="3 8" id="KW-0768">Sushi</keyword>
<keyword evidence="6 8" id="KW-1015">Disulfide bond</keyword>
<dbReference type="InterPro" id="IPR051503">
    <property type="entry name" value="ComplSys_Reg/VirEntry_Med"/>
</dbReference>
<feature type="domain" description="Sushi" evidence="9">
    <location>
        <begin position="488"/>
        <end position="545"/>
    </location>
</feature>
<keyword evidence="4" id="KW-0732">Signal</keyword>
<feature type="domain" description="Sushi" evidence="9">
    <location>
        <begin position="66"/>
        <end position="123"/>
    </location>
</feature>
<feature type="domain" description="Sushi" evidence="9">
    <location>
        <begin position="246"/>
        <end position="304"/>
    </location>
</feature>
<dbReference type="PANTHER" id="PTHR45785:SF9">
    <property type="entry name" value="COMPLEMENT FACTOR H-RELATED PROTEIN 5"/>
    <property type="match status" value="1"/>
</dbReference>
<evidence type="ECO:0000313" key="11">
    <source>
        <dbReference type="Proteomes" id="UP000011080"/>
    </source>
</evidence>
<dbReference type="Gene3D" id="2.10.70.10">
    <property type="entry name" value="Complement Module, domain 1"/>
    <property type="match status" value="11"/>
</dbReference>
<feature type="domain" description="Sushi" evidence="9">
    <location>
        <begin position="307"/>
        <end position="365"/>
    </location>
</feature>
<proteinExistence type="predicted"/>
<feature type="domain" description="Sushi" evidence="9">
    <location>
        <begin position="773"/>
        <end position="831"/>
    </location>
</feature>
<evidence type="ECO:0000256" key="4">
    <source>
        <dbReference type="ARBA" id="ARBA00022729"/>
    </source>
</evidence>
<dbReference type="InterPro" id="IPR000436">
    <property type="entry name" value="Sushi_SCR_CCP_dom"/>
</dbReference>
<dbReference type="GO" id="GO:0005615">
    <property type="term" value="C:extracellular space"/>
    <property type="evidence" value="ECO:0007669"/>
    <property type="project" value="TreeGrafter"/>
</dbReference>
<evidence type="ECO:0000256" key="2">
    <source>
        <dbReference type="ARBA" id="ARBA00022525"/>
    </source>
</evidence>
<feature type="disulfide bond" evidence="8">
    <location>
        <begin position="775"/>
        <end position="818"/>
    </location>
</feature>
<dbReference type="SMART" id="SM00032">
    <property type="entry name" value="CCP"/>
    <property type="match status" value="10"/>
</dbReference>
<comment type="subcellular location">
    <subcellularLocation>
        <location evidence="1">Secreted</location>
    </subcellularLocation>
</comment>
<organism evidence="10 11">
    <name type="scientific">Bos mutus</name>
    <name type="common">wild yak</name>
    <dbReference type="NCBI Taxonomy" id="72004"/>
    <lineage>
        <taxon>Eukaryota</taxon>
        <taxon>Metazoa</taxon>
        <taxon>Chordata</taxon>
        <taxon>Craniata</taxon>
        <taxon>Vertebrata</taxon>
        <taxon>Euteleostomi</taxon>
        <taxon>Mammalia</taxon>
        <taxon>Eutheria</taxon>
        <taxon>Laurasiatheria</taxon>
        <taxon>Artiodactyla</taxon>
        <taxon>Ruminantia</taxon>
        <taxon>Pecora</taxon>
        <taxon>Bovidae</taxon>
        <taxon>Bovinae</taxon>
        <taxon>Bos</taxon>
    </lineage>
</organism>
<dbReference type="FunFam" id="2.10.70.10:FF:000060">
    <property type="entry name" value="Complement inhibitory factor H"/>
    <property type="match status" value="1"/>
</dbReference>
<feature type="non-terminal residue" evidence="10">
    <location>
        <position position="1"/>
    </location>
</feature>
<sequence>GRHCDFPKINHGILYNEKKYKASFPVSLGKIFYYSCEYNYMPPSKYFWTPITCTEGGWSPTPKCLRVCFFPFVENGQSASSGQIYLEGATVQITCNKGYSLPDNQGSITCAEGGWSSPPECISTKKCLKTDIVVANGFLSESEYAYSVNKETQYKCKAGYTTADGKTSGTVQCLQGGWSSQPTCIKSCERPVLVNARVKMDFTWFQLNDMLNYECDTGYKNQDGHTTGSIVCGEDGWSHLPICRETECQLPFLEANVDAYPKQEKYKVGDVLKFSCRQRLKRVGPDSVQCYQFGWSPNFPTCKGQVRSCGQPPQLPNGKMKHRKQGKYEHSEMVECDCNPNFVMKGPKKIQCMDGEWTALPTCVEPGKACGFMPQLENGYSQPSVPPYRHGVSVVLSCRNAYTMIGNTTITCIDGIWTELPKCVATNQLKRCEKPRFYTRSQLSSHTYEFNHNARVSYKCAGKSTYIQTVCVDGKWDPEPDCLGKKKPLCPPPPQIPNAQNMLTTVNYQEGEKVAVLCKENHAFLEAKELVCRSGRWQSLPHCVGKKKLMTYLLHNILKQCISNSDQRRNRFETFTGNLILFIRITQYPALRCRAGNLRVVKARVAKIIPGPNCNVGVLPLILQSKYESYAQDKVWGRAQSCHAPSRCLIRSLCICSFCDCVGRSVSTTELIPADLNMKLKHDGQRKRLTLLFGVKKVNAEECVYKSLTVAPENKNGKGVSYFHLPSVIKRFYGERKHYSSILVIRLHDRNFIMSYLDSRTSSLACHLPESGQYCGPPPPIGNGDITSFPLSAYPPGSNVQYRCQSFYEPRGNLTVTCRNGRWSEPPACIDACIISEDRMNKNNIQLKWRNPPKRYAKTGDFIEFECKHSHKERTPIQSFRVLCQEGKFEYPACE</sequence>
<dbReference type="GO" id="GO:0001851">
    <property type="term" value="F:complement component C3b binding"/>
    <property type="evidence" value="ECO:0007669"/>
    <property type="project" value="TreeGrafter"/>
</dbReference>
<reference evidence="10 11" key="1">
    <citation type="journal article" date="2012" name="Nat. Genet.">
        <title>The yak genome and adaptation to life at high altitude.</title>
        <authorList>
            <person name="Qiu Q."/>
            <person name="Zhang G."/>
            <person name="Ma T."/>
            <person name="Qian W."/>
            <person name="Wang J."/>
            <person name="Ye Z."/>
            <person name="Cao C."/>
            <person name="Hu Q."/>
            <person name="Kim J."/>
            <person name="Larkin D.M."/>
            <person name="Auvil L."/>
            <person name="Capitanu B."/>
            <person name="Ma J."/>
            <person name="Lewin H.A."/>
            <person name="Qian X."/>
            <person name="Lang Y."/>
            <person name="Zhou R."/>
            <person name="Wang L."/>
            <person name="Wang K."/>
            <person name="Xia J."/>
            <person name="Liao S."/>
            <person name="Pan S."/>
            <person name="Lu X."/>
            <person name="Hou H."/>
            <person name="Wang Y."/>
            <person name="Zang X."/>
            <person name="Yin Y."/>
            <person name="Ma H."/>
            <person name="Zhang J."/>
            <person name="Wang Z."/>
            <person name="Zhang Y."/>
            <person name="Zhang D."/>
            <person name="Yonezawa T."/>
            <person name="Hasegawa M."/>
            <person name="Zhong Y."/>
            <person name="Liu W."/>
            <person name="Zhang Y."/>
            <person name="Huang Z."/>
            <person name="Zhang S."/>
            <person name="Long R."/>
            <person name="Yang H."/>
            <person name="Wang J."/>
            <person name="Lenstra J.A."/>
            <person name="Cooper D.N."/>
            <person name="Wu Y."/>
            <person name="Wang J."/>
            <person name="Shi P."/>
            <person name="Wang J."/>
            <person name="Liu J."/>
        </authorList>
    </citation>
    <scope>NUCLEOTIDE SEQUENCE [LARGE SCALE GENOMIC DNA]</scope>
    <source>
        <strain evidence="11">yakQH1</strain>
    </source>
</reference>
<protein>
    <recommendedName>
        <fullName evidence="9">Sushi domain-containing protein</fullName>
    </recommendedName>
</protein>
<dbReference type="FunFam" id="2.10.70.10:FF:000026">
    <property type="entry name" value="Complement inhibitory factor H"/>
    <property type="match status" value="2"/>
</dbReference>